<evidence type="ECO:0000313" key="1">
    <source>
        <dbReference type="EMBL" id="KAJ2771623.1"/>
    </source>
</evidence>
<dbReference type="EMBL" id="JANBUJ010000507">
    <property type="protein sequence ID" value="KAJ2771623.1"/>
    <property type="molecule type" value="Genomic_DNA"/>
</dbReference>
<keyword evidence="2" id="KW-1185">Reference proteome</keyword>
<comment type="caution">
    <text evidence="1">The sequence shown here is derived from an EMBL/GenBank/DDBJ whole genome shotgun (WGS) entry which is preliminary data.</text>
</comment>
<reference evidence="1" key="1">
    <citation type="submission" date="2022-07" db="EMBL/GenBank/DDBJ databases">
        <title>Phylogenomic reconstructions and comparative analyses of Kickxellomycotina fungi.</title>
        <authorList>
            <person name="Reynolds N.K."/>
            <person name="Stajich J.E."/>
            <person name="Barry K."/>
            <person name="Grigoriev I.V."/>
            <person name="Crous P."/>
            <person name="Smith M.E."/>
        </authorList>
    </citation>
    <scope>NUCLEOTIDE SEQUENCE</scope>
    <source>
        <strain evidence="1">CBS 109366</strain>
    </source>
</reference>
<dbReference type="Proteomes" id="UP001140234">
    <property type="component" value="Unassembled WGS sequence"/>
</dbReference>
<gene>
    <name evidence="1" type="ORF">IWQ57_002130</name>
</gene>
<accession>A0ACC1K1N8</accession>
<evidence type="ECO:0000313" key="2">
    <source>
        <dbReference type="Proteomes" id="UP001140234"/>
    </source>
</evidence>
<proteinExistence type="predicted"/>
<organism evidence="1 2">
    <name type="scientific">Coemansia nantahalensis</name>
    <dbReference type="NCBI Taxonomy" id="2789366"/>
    <lineage>
        <taxon>Eukaryota</taxon>
        <taxon>Fungi</taxon>
        <taxon>Fungi incertae sedis</taxon>
        <taxon>Zoopagomycota</taxon>
        <taxon>Kickxellomycotina</taxon>
        <taxon>Kickxellomycetes</taxon>
        <taxon>Kickxellales</taxon>
        <taxon>Kickxellaceae</taxon>
        <taxon>Coemansia</taxon>
    </lineage>
</organism>
<name>A0ACC1K1N8_9FUNG</name>
<sequence>MPPQSNTGSGARDAGDAGDAGDAAQGAGDMVKGLSDAAQTIGLSLQAMQRAMIGNVEQAARLTLSMNQMMEELVRRSVRVSVFARRPSEAPPGALAYRTDLAVSVANGSPVPLQGACVKLWFAPRRPRLPRPVRAQVEPAAGGIAFAPSCGSLPSADGGPDCEPFAQTARALSLASGAAADARLALSVDALEQLSGRIAVEFPSPGTGQPLRVEHQFGLHLLQLAACSFVRADAAPLAAVDGAGPVDVDLGRARDVFAVPPADGIAPGSVLAIRLGESLLGLRVRSIHDRAPVAACEWVAGSSDCQADAHELMLRLADELRARAPASR</sequence>
<protein>
    <submittedName>
        <fullName evidence="1">Uncharacterized protein</fullName>
    </submittedName>
</protein>